<sequence length="236" mass="24167">MRLTPQNAVFTAIDTTDLNAAIALGKSLAPISGGIKLGKEFFTSHGPQGIMAVAGETTPLFLDLKFHDIPNTVAGGVRAAAKFIKPNMLTIHASGGPAMIRAAADASAEFGEGRPLILGVTVLTSMDDADLKAVGVESPAEDQVLRLAELAQKNGADGVICSPREIQALRNLCGPDFKLVVPGIRPLGSDHGDQKRVKTPVEAMTDGASYLVIGRPITGAPDPAAAASAIVGGIAA</sequence>
<comment type="caution">
    <text evidence="12">The sequence shown here is derived from an EMBL/GenBank/DDBJ whole genome shotgun (WGS) entry which is preliminary data.</text>
</comment>
<evidence type="ECO:0000256" key="4">
    <source>
        <dbReference type="ARBA" id="ARBA00022975"/>
    </source>
</evidence>
<evidence type="ECO:0000313" key="12">
    <source>
        <dbReference type="EMBL" id="MZR29821.1"/>
    </source>
</evidence>
<dbReference type="EC" id="4.1.1.23" evidence="7"/>
<feature type="binding site" evidence="7 9">
    <location>
        <position position="36"/>
    </location>
    <ligand>
        <name>substrate</name>
    </ligand>
</feature>
<evidence type="ECO:0000256" key="10">
    <source>
        <dbReference type="RuleBase" id="RU000512"/>
    </source>
</evidence>
<evidence type="ECO:0000259" key="11">
    <source>
        <dbReference type="SMART" id="SM00934"/>
    </source>
</evidence>
<protein>
    <recommendedName>
        <fullName evidence="7">Orotidine 5'-phosphate decarboxylase</fullName>
        <ecNumber evidence="7">4.1.1.23</ecNumber>
    </recommendedName>
    <alternativeName>
        <fullName evidence="7">OMP decarboxylase</fullName>
        <shortName evidence="7">OMPDCase</shortName>
        <shortName evidence="7">OMPdecase</shortName>
    </alternativeName>
</protein>
<comment type="subunit">
    <text evidence="7">Homodimer.</text>
</comment>
<comment type="catalytic activity">
    <reaction evidence="6 7 10">
        <text>orotidine 5'-phosphate + H(+) = UMP + CO2</text>
        <dbReference type="Rhea" id="RHEA:11596"/>
        <dbReference type="ChEBI" id="CHEBI:15378"/>
        <dbReference type="ChEBI" id="CHEBI:16526"/>
        <dbReference type="ChEBI" id="CHEBI:57538"/>
        <dbReference type="ChEBI" id="CHEBI:57865"/>
        <dbReference type="EC" id="4.1.1.23"/>
    </reaction>
</comment>
<dbReference type="EMBL" id="WTUW01000001">
    <property type="protein sequence ID" value="MZR29821.1"/>
    <property type="molecule type" value="Genomic_DNA"/>
</dbReference>
<dbReference type="UniPathway" id="UPA00070">
    <property type="reaction ID" value="UER00120"/>
</dbReference>
<dbReference type="InterPro" id="IPR047596">
    <property type="entry name" value="OMPdecase_bac"/>
</dbReference>
<evidence type="ECO:0000256" key="1">
    <source>
        <dbReference type="ARBA" id="ARBA00002356"/>
    </source>
</evidence>
<evidence type="ECO:0000256" key="2">
    <source>
        <dbReference type="ARBA" id="ARBA00004861"/>
    </source>
</evidence>
<gene>
    <name evidence="7 12" type="primary">pyrF</name>
    <name evidence="12" type="ORF">GQE98_04140</name>
</gene>
<dbReference type="AlphaFoldDB" id="A0A6L8W422"/>
<comment type="function">
    <text evidence="1 7">Catalyzes the decarboxylation of orotidine 5'-monophosphate (OMP) to uridine 5'-monophosphate (UMP).</text>
</comment>
<dbReference type="GO" id="GO:0006207">
    <property type="term" value="P:'de novo' pyrimidine nucleobase biosynthetic process"/>
    <property type="evidence" value="ECO:0007669"/>
    <property type="project" value="InterPro"/>
</dbReference>
<feature type="active site" description="For OMPdecase activity" evidence="8">
    <location>
        <position position="68"/>
    </location>
</feature>
<feature type="binding site" evidence="7 9">
    <location>
        <position position="14"/>
    </location>
    <ligand>
        <name>substrate</name>
    </ligand>
</feature>
<feature type="active site" description="For OMPdecase activity" evidence="8">
    <location>
        <position position="63"/>
    </location>
</feature>
<accession>A0A6L8W422</accession>
<evidence type="ECO:0000256" key="5">
    <source>
        <dbReference type="ARBA" id="ARBA00023239"/>
    </source>
</evidence>
<evidence type="ECO:0000256" key="6">
    <source>
        <dbReference type="ARBA" id="ARBA00049157"/>
    </source>
</evidence>
<keyword evidence="5 7" id="KW-0456">Lyase</keyword>
<feature type="binding site" evidence="7 9">
    <location>
        <position position="214"/>
    </location>
    <ligand>
        <name>substrate</name>
    </ligand>
</feature>
<proteinExistence type="inferred from homology"/>
<dbReference type="PANTHER" id="PTHR32119:SF2">
    <property type="entry name" value="OROTIDINE 5'-PHOSPHATE DECARBOXYLASE"/>
    <property type="match status" value="1"/>
</dbReference>
<feature type="binding site" evidence="7 9">
    <location>
        <position position="185"/>
    </location>
    <ligand>
        <name>substrate</name>
    </ligand>
</feature>
<feature type="domain" description="Orotidine 5'-phosphate decarboxylase" evidence="11">
    <location>
        <begin position="8"/>
        <end position="230"/>
    </location>
</feature>
<dbReference type="SMART" id="SM00934">
    <property type="entry name" value="OMPdecase"/>
    <property type="match status" value="1"/>
</dbReference>
<evidence type="ECO:0000256" key="7">
    <source>
        <dbReference type="HAMAP-Rule" id="MF_01200"/>
    </source>
</evidence>
<feature type="binding site" evidence="7 9">
    <location>
        <position position="194"/>
    </location>
    <ligand>
        <name>substrate</name>
    </ligand>
</feature>
<organism evidence="12 13">
    <name type="scientific">Sneathiella litorea</name>
    <dbReference type="NCBI Taxonomy" id="2606216"/>
    <lineage>
        <taxon>Bacteria</taxon>
        <taxon>Pseudomonadati</taxon>
        <taxon>Pseudomonadota</taxon>
        <taxon>Alphaproteobacteria</taxon>
        <taxon>Sneathiellales</taxon>
        <taxon>Sneathiellaceae</taxon>
        <taxon>Sneathiella</taxon>
    </lineage>
</organism>
<dbReference type="NCBIfam" id="NF001273">
    <property type="entry name" value="PRK00230.1"/>
    <property type="match status" value="1"/>
</dbReference>
<name>A0A6L8W422_9PROT</name>
<dbReference type="SUPFAM" id="SSF51366">
    <property type="entry name" value="Ribulose-phoshate binding barrel"/>
    <property type="match status" value="1"/>
</dbReference>
<dbReference type="GO" id="GO:0044205">
    <property type="term" value="P:'de novo' UMP biosynthetic process"/>
    <property type="evidence" value="ECO:0007669"/>
    <property type="project" value="UniProtKB-UniRule"/>
</dbReference>
<evidence type="ECO:0000313" key="13">
    <source>
        <dbReference type="Proteomes" id="UP000476030"/>
    </source>
</evidence>
<comment type="pathway">
    <text evidence="2 7 10">Pyrimidine metabolism; UMP biosynthesis via de novo pathway; UMP from orotate: step 2/2.</text>
</comment>
<dbReference type="InterPro" id="IPR014732">
    <property type="entry name" value="OMPdecase"/>
</dbReference>
<comment type="similarity">
    <text evidence="7">Belongs to the OMP decarboxylase family. Type 1 subfamily.</text>
</comment>
<evidence type="ECO:0000256" key="3">
    <source>
        <dbReference type="ARBA" id="ARBA00022793"/>
    </source>
</evidence>
<evidence type="ECO:0000256" key="9">
    <source>
        <dbReference type="PIRSR" id="PIRSR614732-2"/>
    </source>
</evidence>
<dbReference type="InterPro" id="IPR001754">
    <property type="entry name" value="OMPdeCOase_dom"/>
</dbReference>
<reference evidence="12 13" key="1">
    <citation type="submission" date="2019-12" db="EMBL/GenBank/DDBJ databases">
        <title>Snethiella sp. nov. sp. isolated from sea sand.</title>
        <authorList>
            <person name="Kim J."/>
            <person name="Jeong S.E."/>
            <person name="Jung H.S."/>
            <person name="Jeon C.O."/>
        </authorList>
    </citation>
    <scope>NUCLEOTIDE SEQUENCE [LARGE SCALE GENOMIC DNA]</scope>
    <source>
        <strain evidence="12 13">DP05</strain>
    </source>
</reference>
<dbReference type="InterPro" id="IPR011060">
    <property type="entry name" value="RibuloseP-bd_barrel"/>
</dbReference>
<dbReference type="CDD" id="cd04725">
    <property type="entry name" value="OMP_decarboxylase_like"/>
    <property type="match status" value="1"/>
</dbReference>
<feature type="active site" description="Proton donor" evidence="7">
    <location>
        <position position="65"/>
    </location>
</feature>
<dbReference type="InterPro" id="IPR013785">
    <property type="entry name" value="Aldolase_TIM"/>
</dbReference>
<dbReference type="GO" id="GO:0004590">
    <property type="term" value="F:orotidine-5'-phosphate decarboxylase activity"/>
    <property type="evidence" value="ECO:0007669"/>
    <property type="project" value="UniProtKB-UniRule"/>
</dbReference>
<dbReference type="PROSITE" id="PS00156">
    <property type="entry name" value="OMPDECASE"/>
    <property type="match status" value="1"/>
</dbReference>
<feature type="binding site" evidence="7">
    <location>
        <begin position="63"/>
        <end position="72"/>
    </location>
    <ligand>
        <name>substrate</name>
    </ligand>
</feature>
<dbReference type="GO" id="GO:0005829">
    <property type="term" value="C:cytosol"/>
    <property type="evidence" value="ECO:0007669"/>
    <property type="project" value="TreeGrafter"/>
</dbReference>
<feature type="active site" description="For OMPdecase activity" evidence="8">
    <location>
        <position position="65"/>
    </location>
</feature>
<feature type="binding site" evidence="7 9">
    <location>
        <position position="124"/>
    </location>
    <ligand>
        <name>substrate</name>
    </ligand>
</feature>
<keyword evidence="3 7" id="KW-0210">Decarboxylase</keyword>
<dbReference type="PANTHER" id="PTHR32119">
    <property type="entry name" value="OROTIDINE 5'-PHOSPHATE DECARBOXYLASE"/>
    <property type="match status" value="1"/>
</dbReference>
<dbReference type="Pfam" id="PF00215">
    <property type="entry name" value="OMPdecase"/>
    <property type="match status" value="1"/>
</dbReference>
<dbReference type="InterPro" id="IPR018089">
    <property type="entry name" value="OMPdecase_AS"/>
</dbReference>
<dbReference type="HAMAP" id="MF_01200_B">
    <property type="entry name" value="OMPdecase_type1_B"/>
    <property type="match status" value="1"/>
</dbReference>
<keyword evidence="4 7" id="KW-0665">Pyrimidine biosynthesis</keyword>
<dbReference type="NCBIfam" id="TIGR01740">
    <property type="entry name" value="pyrF"/>
    <property type="match status" value="1"/>
</dbReference>
<dbReference type="RefSeq" id="WP_161314368.1">
    <property type="nucleotide sequence ID" value="NZ_WTUW01000001.1"/>
</dbReference>
<dbReference type="Proteomes" id="UP000476030">
    <property type="component" value="Unassembled WGS sequence"/>
</dbReference>
<keyword evidence="13" id="KW-1185">Reference proteome</keyword>
<feature type="binding site" evidence="7 9">
    <location>
        <position position="215"/>
    </location>
    <ligand>
        <name>substrate</name>
    </ligand>
</feature>
<dbReference type="Gene3D" id="3.20.20.70">
    <property type="entry name" value="Aldolase class I"/>
    <property type="match status" value="1"/>
</dbReference>
<evidence type="ECO:0000256" key="8">
    <source>
        <dbReference type="PIRSR" id="PIRSR614732-1"/>
    </source>
</evidence>